<dbReference type="InterPro" id="IPR011010">
    <property type="entry name" value="DNA_brk_join_enz"/>
</dbReference>
<sequence length="437" mass="50435">METQAFLRPATGRKGLSPLNVRYFHQKLWFPVPLKQSIKSDEWDSTLQLVKNTNPQAQQLNTLISKTKNKLMEIALQLVAIGEEPTIDLVKARFRGKPIKLSTSVIHHPSAPQIVRVATTVTSEPEKSNKPYGKDFITLLEQWPTSSLHITSSTKKQYESFVSVFKQYVKETKYPASFEGMDMEFYKHFATYILYTKNHWNGYFGACIKKLKNFLSWAETEQEVKVNPRYRSKDFKVYREEKEIVYLTPAEINSLWDCREDFSKADRKYIDLCLFGCLTGLRISDIQNAGGLRVVDGMLTGKTKKTKGTFKIPLALDKRISLLLQEYEYNLELVSDVKYNQQIKCILEGLGESFASEVTITRYKLREPFYFTYTKAALITSHSGRRTMITNLMKSGRYHEKEIMEIIGTKSASEFRKYHAVDTEHLKMKAVREAKAA</sequence>
<dbReference type="PROSITE" id="PS51898">
    <property type="entry name" value="TYR_RECOMBINASE"/>
    <property type="match status" value="1"/>
</dbReference>
<dbReference type="EMBL" id="PGFA01000004">
    <property type="protein sequence ID" value="PJJ48814.1"/>
    <property type="molecule type" value="Genomic_DNA"/>
</dbReference>
<dbReference type="SUPFAM" id="SSF56349">
    <property type="entry name" value="DNA breaking-rejoining enzymes"/>
    <property type="match status" value="1"/>
</dbReference>
<dbReference type="AlphaFoldDB" id="A0A2M9ASY8"/>
<evidence type="ECO:0000256" key="2">
    <source>
        <dbReference type="ARBA" id="ARBA00023172"/>
    </source>
</evidence>
<dbReference type="InterPro" id="IPR002104">
    <property type="entry name" value="Integrase_catalytic"/>
</dbReference>
<organism evidence="4 5">
    <name type="scientific">Hymenobacter chitinivorans DSM 11115</name>
    <dbReference type="NCBI Taxonomy" id="1121954"/>
    <lineage>
        <taxon>Bacteria</taxon>
        <taxon>Pseudomonadati</taxon>
        <taxon>Bacteroidota</taxon>
        <taxon>Cytophagia</taxon>
        <taxon>Cytophagales</taxon>
        <taxon>Hymenobacteraceae</taxon>
        <taxon>Hymenobacter</taxon>
    </lineage>
</organism>
<dbReference type="GO" id="GO:0006310">
    <property type="term" value="P:DNA recombination"/>
    <property type="evidence" value="ECO:0007669"/>
    <property type="project" value="UniProtKB-KW"/>
</dbReference>
<evidence type="ECO:0000256" key="1">
    <source>
        <dbReference type="ARBA" id="ARBA00023125"/>
    </source>
</evidence>
<keyword evidence="2" id="KW-0233">DNA recombination</keyword>
<reference evidence="4 5" key="1">
    <citation type="submission" date="2017-11" db="EMBL/GenBank/DDBJ databases">
        <title>Genomic Encyclopedia of Archaeal and Bacterial Type Strains, Phase II (KMG-II): From Individual Species to Whole Genera.</title>
        <authorList>
            <person name="Goeker M."/>
        </authorList>
    </citation>
    <scope>NUCLEOTIDE SEQUENCE [LARGE SCALE GENOMIC DNA]</scope>
    <source>
        <strain evidence="4 5">DSM 11115</strain>
    </source>
</reference>
<accession>A0A2M9ASY8</accession>
<evidence type="ECO:0000313" key="5">
    <source>
        <dbReference type="Proteomes" id="UP000228535"/>
    </source>
</evidence>
<keyword evidence="1" id="KW-0238">DNA-binding</keyword>
<dbReference type="GO" id="GO:0003677">
    <property type="term" value="F:DNA binding"/>
    <property type="evidence" value="ECO:0007669"/>
    <property type="project" value="UniProtKB-KW"/>
</dbReference>
<name>A0A2M9ASY8_9BACT</name>
<dbReference type="Pfam" id="PF17293">
    <property type="entry name" value="Arm-DNA-bind_5"/>
    <property type="match status" value="1"/>
</dbReference>
<dbReference type="Proteomes" id="UP000228535">
    <property type="component" value="Unassembled WGS sequence"/>
</dbReference>
<dbReference type="GO" id="GO:0015074">
    <property type="term" value="P:DNA integration"/>
    <property type="evidence" value="ECO:0007669"/>
    <property type="project" value="InterPro"/>
</dbReference>
<dbReference type="InterPro" id="IPR010998">
    <property type="entry name" value="Integrase_recombinase_N"/>
</dbReference>
<evidence type="ECO:0000313" key="4">
    <source>
        <dbReference type="EMBL" id="PJJ48814.1"/>
    </source>
</evidence>
<dbReference type="OrthoDB" id="1493636at2"/>
<dbReference type="Gene3D" id="1.10.443.10">
    <property type="entry name" value="Intergrase catalytic core"/>
    <property type="match status" value="1"/>
</dbReference>
<gene>
    <name evidence="4" type="ORF">CLV45_4526</name>
</gene>
<dbReference type="InterPro" id="IPR035386">
    <property type="entry name" value="Arm-DNA-bind_5"/>
</dbReference>
<evidence type="ECO:0000259" key="3">
    <source>
        <dbReference type="PROSITE" id="PS51898"/>
    </source>
</evidence>
<proteinExistence type="predicted"/>
<dbReference type="InterPro" id="IPR013762">
    <property type="entry name" value="Integrase-like_cat_sf"/>
</dbReference>
<dbReference type="RefSeq" id="WP_100338737.1">
    <property type="nucleotide sequence ID" value="NZ_PGFA01000004.1"/>
</dbReference>
<keyword evidence="5" id="KW-1185">Reference proteome</keyword>
<dbReference type="Gene3D" id="1.10.150.130">
    <property type="match status" value="1"/>
</dbReference>
<feature type="domain" description="Tyr recombinase" evidence="3">
    <location>
        <begin position="242"/>
        <end position="431"/>
    </location>
</feature>
<comment type="caution">
    <text evidence="4">The sequence shown here is derived from an EMBL/GenBank/DDBJ whole genome shotgun (WGS) entry which is preliminary data.</text>
</comment>
<protein>
    <submittedName>
        <fullName evidence="4">Integrase-like protein</fullName>
    </submittedName>
</protein>